<feature type="transmembrane region" description="Helical" evidence="1">
    <location>
        <begin position="392"/>
        <end position="410"/>
    </location>
</feature>
<protein>
    <submittedName>
        <fullName evidence="2">Uncharacterized protein</fullName>
    </submittedName>
</protein>
<feature type="transmembrane region" description="Helical" evidence="1">
    <location>
        <begin position="453"/>
        <end position="474"/>
    </location>
</feature>
<feature type="transmembrane region" description="Helical" evidence="1">
    <location>
        <begin position="291"/>
        <end position="313"/>
    </location>
</feature>
<proteinExistence type="predicted"/>
<name>A0AAD1Y9I5_EUPCR</name>
<feature type="transmembrane region" description="Helical" evidence="1">
    <location>
        <begin position="365"/>
        <end position="386"/>
    </location>
</feature>
<comment type="caution">
    <text evidence="2">The sequence shown here is derived from an EMBL/GenBank/DDBJ whole genome shotgun (WGS) entry which is preliminary data.</text>
</comment>
<dbReference type="Proteomes" id="UP001295684">
    <property type="component" value="Unassembled WGS sequence"/>
</dbReference>
<reference evidence="2" key="1">
    <citation type="submission" date="2023-07" db="EMBL/GenBank/DDBJ databases">
        <authorList>
            <consortium name="AG Swart"/>
            <person name="Singh M."/>
            <person name="Singh A."/>
            <person name="Seah K."/>
            <person name="Emmerich C."/>
        </authorList>
    </citation>
    <scope>NUCLEOTIDE SEQUENCE</scope>
    <source>
        <strain evidence="2">DP1</strain>
    </source>
</reference>
<evidence type="ECO:0000256" key="1">
    <source>
        <dbReference type="SAM" id="Phobius"/>
    </source>
</evidence>
<dbReference type="AlphaFoldDB" id="A0AAD1Y9I5"/>
<feature type="transmembrane region" description="Helical" evidence="1">
    <location>
        <begin position="99"/>
        <end position="120"/>
    </location>
</feature>
<keyword evidence="3" id="KW-1185">Reference proteome</keyword>
<gene>
    <name evidence="2" type="ORF">ECRASSUSDP1_LOCUS29262</name>
</gene>
<keyword evidence="1" id="KW-0472">Membrane</keyword>
<feature type="transmembrane region" description="Helical" evidence="1">
    <location>
        <begin position="422"/>
        <end position="441"/>
    </location>
</feature>
<sequence length="547" mass="62893">MTQNEAESFPSWASFDSTQLRIKFTNPQNDGMNYSVAIQTLAPGWDSPRAKLVIFQVFKCTVSNCKKCLSTNYNTCEQCESSYEGAQCTKIDLSSAEAASLASLAIQVASAAVVVIPSAVSMQSPFLVWILLNQSQLLLLLLLTNAYIPDEIVAYLTASNFAMFNLDFLTFEKDSFLEVITNWVQMDQPNEDAKTMGYESGSAFTNNIGLILIVVPVTILHLLSYCISCIFLRKEETSQGCFIKLLKWFCELMRYNIYIRIIIEAYSSMIITSSLEISYFDISRTETKVSLLIAIIFLCACIAFGVFCIIHFWSLKSQHLKKIVKVKELYQGMKKNKQSMSYPTAWVWRRLLITKDFSSCKDFDWILIASTISISALFSILMLTQLKFMSSFFLLLIMLLVQVLYIVYLVYLRPYDQQRANLVEITNELYFLALCGVFLVMDEKEWSDRAINFLLFILPSNNLVTCFIILGGSINDILKFCRHKQEIQIRPKRIQNMPQSNFNKETHDPMRKKRKHQLHICNPNLVFPKRNPTRINFIRHVEENDSM</sequence>
<evidence type="ECO:0000313" key="2">
    <source>
        <dbReference type="EMBL" id="CAI2387628.1"/>
    </source>
</evidence>
<dbReference type="EMBL" id="CAMPGE010030124">
    <property type="protein sequence ID" value="CAI2387628.1"/>
    <property type="molecule type" value="Genomic_DNA"/>
</dbReference>
<keyword evidence="1" id="KW-1133">Transmembrane helix</keyword>
<feature type="transmembrane region" description="Helical" evidence="1">
    <location>
        <begin position="252"/>
        <end position="271"/>
    </location>
</feature>
<organism evidence="2 3">
    <name type="scientific">Euplotes crassus</name>
    <dbReference type="NCBI Taxonomy" id="5936"/>
    <lineage>
        <taxon>Eukaryota</taxon>
        <taxon>Sar</taxon>
        <taxon>Alveolata</taxon>
        <taxon>Ciliophora</taxon>
        <taxon>Intramacronucleata</taxon>
        <taxon>Spirotrichea</taxon>
        <taxon>Hypotrichia</taxon>
        <taxon>Euplotida</taxon>
        <taxon>Euplotidae</taxon>
        <taxon>Moneuplotes</taxon>
    </lineage>
</organism>
<feature type="transmembrane region" description="Helical" evidence="1">
    <location>
        <begin position="208"/>
        <end position="232"/>
    </location>
</feature>
<evidence type="ECO:0000313" key="3">
    <source>
        <dbReference type="Proteomes" id="UP001295684"/>
    </source>
</evidence>
<accession>A0AAD1Y9I5</accession>
<keyword evidence="1" id="KW-0812">Transmembrane</keyword>